<proteinExistence type="inferred from homology"/>
<reference evidence="4 5" key="1">
    <citation type="submission" date="2017-06" db="EMBL/GenBank/DDBJ databases">
        <title>Investigating the central metabolism of Clostridium thermosuccinogenes.</title>
        <authorList>
            <person name="Koendjbiharie J.G."/>
            <person name="van Kranenburg R."/>
        </authorList>
    </citation>
    <scope>NUCLEOTIDE SEQUENCE [LARGE SCALE GENOMIC DNA]</scope>
    <source>
        <strain evidence="4 5">DSM 5806</strain>
    </source>
</reference>
<dbReference type="InterPro" id="IPR013324">
    <property type="entry name" value="RNA_pol_sigma_r3/r4-like"/>
</dbReference>
<dbReference type="SUPFAM" id="SSF88659">
    <property type="entry name" value="Sigma3 and sigma4 domains of RNA polymerase sigma factors"/>
    <property type="match status" value="1"/>
</dbReference>
<comment type="caution">
    <text evidence="4">The sequence shown here is derived from an EMBL/GenBank/DDBJ whole genome shotgun (WGS) entry which is preliminary data.</text>
</comment>
<comment type="similarity">
    <text evidence="1 3">Belongs to the UPF0122 family.</text>
</comment>
<dbReference type="HAMAP" id="MF_00245">
    <property type="entry name" value="UPF0122"/>
    <property type="match status" value="1"/>
</dbReference>
<gene>
    <name evidence="4" type="ORF">CDQ84_07865</name>
</gene>
<keyword evidence="5" id="KW-1185">Reference proteome</keyword>
<evidence type="ECO:0000256" key="3">
    <source>
        <dbReference type="HAMAP-Rule" id="MF_00245"/>
    </source>
</evidence>
<dbReference type="InterPro" id="IPR036388">
    <property type="entry name" value="WH-like_DNA-bd_sf"/>
</dbReference>
<accession>A0A2K2FG60</accession>
<organism evidence="4 5">
    <name type="scientific">Clostridium thermosuccinogenes</name>
    <dbReference type="NCBI Taxonomy" id="84032"/>
    <lineage>
        <taxon>Bacteria</taxon>
        <taxon>Bacillati</taxon>
        <taxon>Bacillota</taxon>
        <taxon>Clostridia</taxon>
        <taxon>Eubacteriales</taxon>
        <taxon>Clostridiaceae</taxon>
        <taxon>Clostridium</taxon>
    </lineage>
</organism>
<evidence type="ECO:0000256" key="1">
    <source>
        <dbReference type="ARBA" id="ARBA00008720"/>
    </source>
</evidence>
<dbReference type="PANTHER" id="PTHR40083">
    <property type="entry name" value="UPF0122 PROTEIN CBO2450/CLC_2298"/>
    <property type="match status" value="1"/>
</dbReference>
<dbReference type="InterPro" id="IPR007394">
    <property type="entry name" value="UPF0122"/>
</dbReference>
<evidence type="ECO:0000313" key="5">
    <source>
        <dbReference type="Proteomes" id="UP000236151"/>
    </source>
</evidence>
<evidence type="ECO:0000313" key="4">
    <source>
        <dbReference type="EMBL" id="PNT99752.1"/>
    </source>
</evidence>
<dbReference type="KEGG" id="cthd:CDO33_08490"/>
<dbReference type="AlphaFoldDB" id="A0A2K2FG60"/>
<dbReference type="InterPro" id="IPR054831">
    <property type="entry name" value="UPF0122_fam_protein"/>
</dbReference>
<comment type="function">
    <text evidence="2 3">Might take part in the signal recognition particle (SRP) pathway. This is inferred from the conservation of its genetic proximity to ftsY/ffh. May be a regulatory protein.</text>
</comment>
<dbReference type="Gene3D" id="1.10.10.10">
    <property type="entry name" value="Winged helix-like DNA-binding domain superfamily/Winged helix DNA-binding domain"/>
    <property type="match status" value="1"/>
</dbReference>
<dbReference type="NCBIfam" id="NF045758">
    <property type="entry name" value="YlxM"/>
    <property type="match status" value="1"/>
</dbReference>
<dbReference type="EMBL" id="NIOJ01000016">
    <property type="protein sequence ID" value="PNT99752.1"/>
    <property type="molecule type" value="Genomic_DNA"/>
</dbReference>
<evidence type="ECO:0000256" key="2">
    <source>
        <dbReference type="ARBA" id="ARBA00024764"/>
    </source>
</evidence>
<dbReference type="Proteomes" id="UP000236151">
    <property type="component" value="Unassembled WGS sequence"/>
</dbReference>
<dbReference type="OrthoDB" id="6392at2"/>
<dbReference type="RefSeq" id="WP_103081185.1">
    <property type="nucleotide sequence ID" value="NZ_CP021850.1"/>
</dbReference>
<sequence>MNSVFEISLLLDFYGQLLTKRQYEILDLHYNSDYSLGEIGEYFNISRQGVYDNIKRGKAALNKFEQKMGLVQKFMEQKHRAEEVLVYLKRIDASKLSSEDRQNLEKVIDGITEIISKF</sequence>
<dbReference type="PANTHER" id="PTHR40083:SF1">
    <property type="entry name" value="UPF0122 PROTEIN YLXM"/>
    <property type="match status" value="1"/>
</dbReference>
<protein>
    <recommendedName>
        <fullName evidence="3">UPF0122 protein CDQ84_07865</fullName>
    </recommendedName>
</protein>
<name>A0A2K2FG60_9CLOT</name>
<dbReference type="Pfam" id="PF04297">
    <property type="entry name" value="UPF0122"/>
    <property type="match status" value="1"/>
</dbReference>